<keyword evidence="4" id="KW-1185">Reference proteome</keyword>
<dbReference type="GO" id="GO:0016740">
    <property type="term" value="F:transferase activity"/>
    <property type="evidence" value="ECO:0007669"/>
    <property type="project" value="UniProtKB-KW"/>
</dbReference>
<sequence>MLSFSMIVRNEEARLAGCLASVRDLADEMVVVDTGSTDATIAVAEAAGARVEQVEWPGDFAPARNTALTFLNGDWVLVLDADEQLRPEVIPSLKALMAQPDVLVINLLRYEVGAAMAPYSSVSRLFRRHPAIRWSRPYHSMIDDSVGELLASEPQWRIADCSEPAILHDGYRPELLAGTDKAERLRQAMQSELDRHPGDPYASAKLGGLMISEGQHDQAIPLLRRGLDQATGDSTERYELLLHLGLALSPSDPIGAVACYRQALEIPLDARISLGARLNLAARLMEQGELDEAIALTQTATQRAPEVALGWYNLGLMLRRRGDIAAALEAYSRAVELDPNNAACHQNRAVALLLGGDIEGSRAAFRTAITLLETQGRPVDAQALRTKAQGIVKLDLEPIA</sequence>
<accession>Q7U463</accession>
<dbReference type="InterPro" id="IPR019734">
    <property type="entry name" value="TPR_rpt"/>
</dbReference>
<dbReference type="InterPro" id="IPR001173">
    <property type="entry name" value="Glyco_trans_2-like"/>
</dbReference>
<evidence type="ECO:0000313" key="4">
    <source>
        <dbReference type="Proteomes" id="UP000001422"/>
    </source>
</evidence>
<gene>
    <name evidence="3" type="ordered locus">SYNW2209</name>
</gene>
<dbReference type="SUPFAM" id="SSF53448">
    <property type="entry name" value="Nucleotide-diphospho-sugar transferases"/>
    <property type="match status" value="1"/>
</dbReference>
<dbReference type="InterPro" id="IPR029044">
    <property type="entry name" value="Nucleotide-diphossugar_trans"/>
</dbReference>
<dbReference type="PROSITE" id="PS50293">
    <property type="entry name" value="TPR_REGION"/>
    <property type="match status" value="1"/>
</dbReference>
<dbReference type="eggNOG" id="COG0463">
    <property type="taxonomic scope" value="Bacteria"/>
</dbReference>
<dbReference type="STRING" id="84588.SYNW2209"/>
<dbReference type="SMART" id="SM00028">
    <property type="entry name" value="TPR"/>
    <property type="match status" value="4"/>
</dbReference>
<dbReference type="HOGENOM" id="CLU_023736_3_1_3"/>
<reference evidence="3 4" key="1">
    <citation type="journal article" date="2003" name="Nature">
        <title>The genome of a motile marine Synechococcus.</title>
        <authorList>
            <person name="Palenik B."/>
            <person name="Brahamsha B."/>
            <person name="Larimer F."/>
            <person name="Land M."/>
            <person name="Hauser L."/>
            <person name="Chain P."/>
            <person name="Lamerdin J."/>
            <person name="Regala W."/>
            <person name="Allen E.A."/>
            <person name="McCarren J."/>
            <person name="Paulsen I."/>
            <person name="Dufresne A."/>
            <person name="Partensky F."/>
            <person name="Webb E."/>
            <person name="Waterbury J."/>
        </authorList>
    </citation>
    <scope>NUCLEOTIDE SEQUENCE [LARGE SCALE GENOMIC DNA]</scope>
    <source>
        <strain evidence="3 4">WH8102</strain>
    </source>
</reference>
<dbReference type="RefSeq" id="WP_011129065.1">
    <property type="nucleotide sequence ID" value="NC_005070.1"/>
</dbReference>
<evidence type="ECO:0000313" key="3">
    <source>
        <dbReference type="EMBL" id="CAE08724.1"/>
    </source>
</evidence>
<dbReference type="KEGG" id="syw:SYNW2209"/>
<evidence type="ECO:0000256" key="1">
    <source>
        <dbReference type="PROSITE-ProRule" id="PRU00339"/>
    </source>
</evidence>
<dbReference type="eggNOG" id="COG0457">
    <property type="taxonomic scope" value="Bacteria"/>
</dbReference>
<dbReference type="AlphaFoldDB" id="Q7U463"/>
<dbReference type="Proteomes" id="UP000001422">
    <property type="component" value="Chromosome"/>
</dbReference>
<feature type="repeat" description="TPR" evidence="1">
    <location>
        <begin position="308"/>
        <end position="341"/>
    </location>
</feature>
<dbReference type="Gene3D" id="3.90.550.10">
    <property type="entry name" value="Spore Coat Polysaccharide Biosynthesis Protein SpsA, Chain A"/>
    <property type="match status" value="1"/>
</dbReference>
<proteinExistence type="predicted"/>
<dbReference type="Pfam" id="PF13432">
    <property type="entry name" value="TPR_16"/>
    <property type="match status" value="1"/>
</dbReference>
<dbReference type="CAZy" id="GT2">
    <property type="family name" value="Glycosyltransferase Family 2"/>
</dbReference>
<dbReference type="PANTHER" id="PTHR43630:SF2">
    <property type="entry name" value="GLYCOSYLTRANSFERASE"/>
    <property type="match status" value="1"/>
</dbReference>
<dbReference type="Pfam" id="PF00535">
    <property type="entry name" value="Glycos_transf_2"/>
    <property type="match status" value="1"/>
</dbReference>
<evidence type="ECO:0000259" key="2">
    <source>
        <dbReference type="Pfam" id="PF00535"/>
    </source>
</evidence>
<organism evidence="3 4">
    <name type="scientific">Parasynechococcus marenigrum (strain WH8102)</name>
    <dbReference type="NCBI Taxonomy" id="84588"/>
    <lineage>
        <taxon>Bacteria</taxon>
        <taxon>Bacillati</taxon>
        <taxon>Cyanobacteriota</taxon>
        <taxon>Cyanophyceae</taxon>
        <taxon>Synechococcales</taxon>
        <taxon>Prochlorococcaceae</taxon>
        <taxon>Parasynechococcus</taxon>
        <taxon>Parasynechococcus marenigrum</taxon>
    </lineage>
</organism>
<dbReference type="Gene3D" id="1.25.40.10">
    <property type="entry name" value="Tetratricopeptide repeat domain"/>
    <property type="match status" value="2"/>
</dbReference>
<name>Q7U463_PARMW</name>
<dbReference type="SUPFAM" id="SSF48452">
    <property type="entry name" value="TPR-like"/>
    <property type="match status" value="1"/>
</dbReference>
<dbReference type="CDD" id="cd02511">
    <property type="entry name" value="Beta4Glucosyltransferase"/>
    <property type="match status" value="1"/>
</dbReference>
<dbReference type="PROSITE" id="PS50005">
    <property type="entry name" value="TPR"/>
    <property type="match status" value="1"/>
</dbReference>
<protein>
    <submittedName>
        <fullName evidence="3">Possible glycosyltransferase 2 fused to TPR-repeat domain</fullName>
    </submittedName>
</protein>
<dbReference type="PANTHER" id="PTHR43630">
    <property type="entry name" value="POLY-BETA-1,6-N-ACETYL-D-GLUCOSAMINE SYNTHASE"/>
    <property type="match status" value="1"/>
</dbReference>
<dbReference type="EMBL" id="BX569695">
    <property type="protein sequence ID" value="CAE08724.1"/>
    <property type="molecule type" value="Genomic_DNA"/>
</dbReference>
<feature type="domain" description="Glycosyltransferase 2-like" evidence="2">
    <location>
        <begin position="5"/>
        <end position="145"/>
    </location>
</feature>
<keyword evidence="1" id="KW-0802">TPR repeat</keyword>
<dbReference type="InterPro" id="IPR011990">
    <property type="entry name" value="TPR-like_helical_dom_sf"/>
</dbReference>